<evidence type="ECO:0000256" key="1">
    <source>
        <dbReference type="SAM" id="MobiDB-lite"/>
    </source>
</evidence>
<proteinExistence type="predicted"/>
<dbReference type="EMBL" id="UINC01007368">
    <property type="protein sequence ID" value="SVA32931.1"/>
    <property type="molecule type" value="Genomic_DNA"/>
</dbReference>
<reference evidence="2" key="1">
    <citation type="submission" date="2018-05" db="EMBL/GenBank/DDBJ databases">
        <authorList>
            <person name="Lanie J.A."/>
            <person name="Ng W.-L."/>
            <person name="Kazmierczak K.M."/>
            <person name="Andrzejewski T.M."/>
            <person name="Davidsen T.M."/>
            <person name="Wayne K.J."/>
            <person name="Tettelin H."/>
            <person name="Glass J.I."/>
            <person name="Rusch D."/>
            <person name="Podicherti R."/>
            <person name="Tsui H.-C.T."/>
            <person name="Winkler M.E."/>
        </authorList>
    </citation>
    <scope>NUCLEOTIDE SEQUENCE</scope>
</reference>
<name>A0A381UYX6_9ZZZZ</name>
<feature type="compositionally biased region" description="Basic residues" evidence="1">
    <location>
        <begin position="16"/>
        <end position="25"/>
    </location>
</feature>
<protein>
    <submittedName>
        <fullName evidence="2">Uncharacterized protein</fullName>
    </submittedName>
</protein>
<accession>A0A381UYX6</accession>
<feature type="region of interest" description="Disordered" evidence="1">
    <location>
        <begin position="1"/>
        <end position="52"/>
    </location>
</feature>
<evidence type="ECO:0000313" key="2">
    <source>
        <dbReference type="EMBL" id="SVA32931.1"/>
    </source>
</evidence>
<sequence>MGSKFFGNRHDDKASKGKRQIKGSKKNTNSKIQSKGVGKPNMAGVRKVGRGK</sequence>
<dbReference type="AlphaFoldDB" id="A0A381UYX6"/>
<organism evidence="2">
    <name type="scientific">marine metagenome</name>
    <dbReference type="NCBI Taxonomy" id="408172"/>
    <lineage>
        <taxon>unclassified sequences</taxon>
        <taxon>metagenomes</taxon>
        <taxon>ecological metagenomes</taxon>
    </lineage>
</organism>
<gene>
    <name evidence="2" type="ORF">METZ01_LOCUS85785</name>
</gene>